<evidence type="ECO:0008006" key="3">
    <source>
        <dbReference type="Google" id="ProtNLM"/>
    </source>
</evidence>
<dbReference type="EMBL" id="JAVDVY010000002">
    <property type="protein sequence ID" value="MDR7135653.1"/>
    <property type="molecule type" value="Genomic_DNA"/>
</dbReference>
<dbReference type="InterPro" id="IPR021519">
    <property type="entry name" value="DUF3182"/>
</dbReference>
<reference evidence="1 2" key="1">
    <citation type="submission" date="2023-07" db="EMBL/GenBank/DDBJ databases">
        <title>Sorghum-associated microbial communities from plants grown in Nebraska, USA.</title>
        <authorList>
            <person name="Schachtman D."/>
        </authorList>
    </citation>
    <scope>NUCLEOTIDE SEQUENCE [LARGE SCALE GENOMIC DNA]</scope>
    <source>
        <strain evidence="1 2">BE198</strain>
    </source>
</reference>
<name>A0ABU1WDG9_9GAMM</name>
<dbReference type="Proteomes" id="UP001251524">
    <property type="component" value="Unassembled WGS sequence"/>
</dbReference>
<sequence>MVELPDDVPKRAQHEPATRRWIAQRVADLLGYRYAGRYEPDMAVGGRLYFVPQSTLLLDRARQLRISTERDLLGGVVPHRFVASKAISHTLIDNARVVPEGWSQDLARSLESVVLPGRSAFGRDDAREAGIALLKRHAAIRVKPGAGIGGLHQSVATTAAELDAALDDLDEDATRQLGVVLEINLQDVETYSVGTVRVGDLTIAYVGVQRLTRNHKGHEVYGGSDLTCVRGRFEELLDATTDPAQRKVLGLTMHYDAAIADRYPQLFASRRNYDVAAGRGEDGALAHGVLEQSWRIGGATPAEVSALAAFAADPTLHRVRASSHEVYDLIDPPPRAEVYFSAIDPAVGALTKYSLVKCGLDDRDGR</sequence>
<gene>
    <name evidence="1" type="ORF">J2X06_002862</name>
</gene>
<organism evidence="1 2">
    <name type="scientific">Lysobacter niastensis</name>
    <dbReference type="NCBI Taxonomy" id="380629"/>
    <lineage>
        <taxon>Bacteria</taxon>
        <taxon>Pseudomonadati</taxon>
        <taxon>Pseudomonadota</taxon>
        <taxon>Gammaproteobacteria</taxon>
        <taxon>Lysobacterales</taxon>
        <taxon>Lysobacteraceae</taxon>
        <taxon>Lysobacter</taxon>
    </lineage>
</organism>
<protein>
    <recommendedName>
        <fullName evidence="3">DUF3182 family protein</fullName>
    </recommendedName>
</protein>
<evidence type="ECO:0000313" key="1">
    <source>
        <dbReference type="EMBL" id="MDR7135653.1"/>
    </source>
</evidence>
<accession>A0ABU1WDG9</accession>
<dbReference type="Pfam" id="PF11379">
    <property type="entry name" value="DUF3182"/>
    <property type="match status" value="1"/>
</dbReference>
<evidence type="ECO:0000313" key="2">
    <source>
        <dbReference type="Proteomes" id="UP001251524"/>
    </source>
</evidence>
<proteinExistence type="predicted"/>
<comment type="caution">
    <text evidence="1">The sequence shown here is derived from an EMBL/GenBank/DDBJ whole genome shotgun (WGS) entry which is preliminary data.</text>
</comment>
<dbReference type="RefSeq" id="WP_310063458.1">
    <property type="nucleotide sequence ID" value="NZ_JAVDVY010000002.1"/>
</dbReference>
<keyword evidence="2" id="KW-1185">Reference proteome</keyword>